<organism evidence="2 3">
    <name type="scientific">Noviherbaspirillum galbum</name>
    <dbReference type="NCBI Taxonomy" id="2709383"/>
    <lineage>
        <taxon>Bacteria</taxon>
        <taxon>Pseudomonadati</taxon>
        <taxon>Pseudomonadota</taxon>
        <taxon>Betaproteobacteria</taxon>
        <taxon>Burkholderiales</taxon>
        <taxon>Oxalobacteraceae</taxon>
        <taxon>Noviherbaspirillum</taxon>
    </lineage>
</organism>
<protein>
    <submittedName>
        <fullName evidence="2">Uncharacterized protein</fullName>
    </submittedName>
</protein>
<evidence type="ECO:0000313" key="3">
    <source>
        <dbReference type="Proteomes" id="UP000482155"/>
    </source>
</evidence>
<reference evidence="2 3" key="1">
    <citation type="submission" date="2020-02" db="EMBL/GenBank/DDBJ databases">
        <authorList>
            <person name="Kim M.K."/>
        </authorList>
    </citation>
    <scope>NUCLEOTIDE SEQUENCE [LARGE SCALE GENOMIC DNA]</scope>
    <source>
        <strain evidence="2 3">17J57-3</strain>
    </source>
</reference>
<dbReference type="RefSeq" id="WP_163962667.1">
    <property type="nucleotide sequence ID" value="NZ_JAAIVB010000036.1"/>
</dbReference>
<proteinExistence type="predicted"/>
<dbReference type="AlphaFoldDB" id="A0A6B3SQ62"/>
<gene>
    <name evidence="2" type="ORF">G3574_10165</name>
</gene>
<dbReference type="EMBL" id="JAAIVB010000036">
    <property type="protein sequence ID" value="NEX61445.1"/>
    <property type="molecule type" value="Genomic_DNA"/>
</dbReference>
<accession>A0A6B3SQ62</accession>
<keyword evidence="3" id="KW-1185">Reference proteome</keyword>
<evidence type="ECO:0000256" key="1">
    <source>
        <dbReference type="SAM" id="MobiDB-lite"/>
    </source>
</evidence>
<evidence type="ECO:0000313" key="2">
    <source>
        <dbReference type="EMBL" id="NEX61445.1"/>
    </source>
</evidence>
<dbReference type="Proteomes" id="UP000482155">
    <property type="component" value="Unassembled WGS sequence"/>
</dbReference>
<name>A0A6B3SQ62_9BURK</name>
<comment type="caution">
    <text evidence="2">The sequence shown here is derived from an EMBL/GenBank/DDBJ whole genome shotgun (WGS) entry which is preliminary data.</text>
</comment>
<feature type="region of interest" description="Disordered" evidence="1">
    <location>
        <begin position="249"/>
        <end position="279"/>
    </location>
</feature>
<sequence length="499" mass="56951">MQPRLLQPELPRISERSPEIAQYVRRKINEMSFLTNRLQELLVDPEPGSRRFRQDAKRLSAQIMTLLQQLGLEERFGGVGRSCPARRAIRHQLMLLHKLKRAYAAAIANETYNLPADDRDGARPDQVLSVPLPDDLAAMTAPWKSLDDGQGKRIGRQAIGRLLALRQRDGDLNARFQALRAEQAGRFTPQFDEHHRLHGIRVVTRVDGVEDEFLLGLTNREAIRAAAQPGRWQRLRSWLGKRLGTANESADALAAPPPAAPSPGRAGFDGGARPESPSLILRGNRRPAILQERALIELLKDEHLPSRPNPSLGLREPRFAAVDYALARQYRRMYALYSDLMACRRSQLECTAEGLRRYRSQCREFTRFMNAYGYSLRESFFTLPHEKRVANGERLDRFRENDMRFQARQKWESMAAALRRELNFIADARFSQNFSTGGIVDCYDTDGRLVHLQFNKEWKLPDAMTGEKERKAAHAAWKPVPGLQPGEPRLNLLKLLNEE</sequence>